<dbReference type="eggNOG" id="COG0596">
    <property type="taxonomic scope" value="Bacteria"/>
</dbReference>
<sequence length="254" mass="28736">MKLYYKDLGTGKPLILLHGLFGSSDNLFSVAKELAKKYHVYVIDERNHGNSPWSDIMNYDVIADDIKEFIEDHALQDAFIVGHSMGGKASMKIAQKYPELVRKLVVSDIAPRYYAPHHQTILAGLNSVNLETIESRTDADNQLAAHIKDLSTRQFLLKNLGRDEDGHFKWKINLSVITKQIEFVGAGINDSEVINTPTLFVRGGKSDYIKETDEPIIKRIFPNSTIKTIEGASHWIHAEKPIEFINLILEFDSE</sequence>
<reference evidence="3 4" key="1">
    <citation type="submission" date="2014-09" db="EMBL/GenBank/DDBJ databases">
        <title>Sporocytophaga myxococcoides PG-01 genome sequencing.</title>
        <authorList>
            <person name="Liu L."/>
            <person name="Gao P.J."/>
            <person name="Chen G.J."/>
            <person name="Wang L.S."/>
        </authorList>
    </citation>
    <scope>NUCLEOTIDE SEQUENCE [LARGE SCALE GENOMIC DNA]</scope>
    <source>
        <strain evidence="3 4">PG-01</strain>
    </source>
</reference>
<gene>
    <name evidence="3" type="ORF">MYP_4841</name>
</gene>
<proteinExistence type="predicted"/>
<dbReference type="Proteomes" id="UP000030185">
    <property type="component" value="Unassembled WGS sequence"/>
</dbReference>
<dbReference type="PRINTS" id="PR00111">
    <property type="entry name" value="ABHYDROLASE"/>
</dbReference>
<keyword evidence="1" id="KW-0378">Hydrolase</keyword>
<dbReference type="PANTHER" id="PTHR46118:SF4">
    <property type="entry name" value="PROTEIN ABHD11"/>
    <property type="match status" value="1"/>
</dbReference>
<dbReference type="STRING" id="153721.MYP_4841"/>
<dbReference type="Gene3D" id="3.40.50.1820">
    <property type="entry name" value="alpha/beta hydrolase"/>
    <property type="match status" value="1"/>
</dbReference>
<dbReference type="SUPFAM" id="SSF53474">
    <property type="entry name" value="alpha/beta-Hydrolases"/>
    <property type="match status" value="1"/>
</dbReference>
<name>A0A098LKU1_9BACT</name>
<dbReference type="InterPro" id="IPR000073">
    <property type="entry name" value="AB_hydrolase_1"/>
</dbReference>
<feature type="domain" description="AB hydrolase-1" evidence="2">
    <location>
        <begin position="12"/>
        <end position="119"/>
    </location>
</feature>
<organism evidence="3 4">
    <name type="scientific">Sporocytophaga myxococcoides</name>
    <dbReference type="NCBI Taxonomy" id="153721"/>
    <lineage>
        <taxon>Bacteria</taxon>
        <taxon>Pseudomonadati</taxon>
        <taxon>Bacteroidota</taxon>
        <taxon>Cytophagia</taxon>
        <taxon>Cytophagales</taxon>
        <taxon>Cytophagaceae</taxon>
        <taxon>Sporocytophaga</taxon>
    </lineage>
</organism>
<comment type="caution">
    <text evidence="3">The sequence shown here is derived from an EMBL/GenBank/DDBJ whole genome shotgun (WGS) entry which is preliminary data.</text>
</comment>
<dbReference type="GO" id="GO:0016787">
    <property type="term" value="F:hydrolase activity"/>
    <property type="evidence" value="ECO:0007669"/>
    <property type="project" value="UniProtKB-KW"/>
</dbReference>
<dbReference type="OrthoDB" id="9808398at2"/>
<evidence type="ECO:0000256" key="1">
    <source>
        <dbReference type="ARBA" id="ARBA00022801"/>
    </source>
</evidence>
<dbReference type="InterPro" id="IPR029058">
    <property type="entry name" value="AB_hydrolase_fold"/>
</dbReference>
<dbReference type="PANTHER" id="PTHR46118">
    <property type="entry name" value="PROTEIN ABHD11"/>
    <property type="match status" value="1"/>
</dbReference>
<dbReference type="Pfam" id="PF00561">
    <property type="entry name" value="Abhydrolase_1"/>
    <property type="match status" value="1"/>
</dbReference>
<keyword evidence="4" id="KW-1185">Reference proteome</keyword>
<dbReference type="AlphaFoldDB" id="A0A098LKU1"/>
<evidence type="ECO:0000313" key="3">
    <source>
        <dbReference type="EMBL" id="GAL87611.1"/>
    </source>
</evidence>
<evidence type="ECO:0000259" key="2">
    <source>
        <dbReference type="Pfam" id="PF00561"/>
    </source>
</evidence>
<protein>
    <recommendedName>
        <fullName evidence="2">AB hydrolase-1 domain-containing protein</fullName>
    </recommendedName>
</protein>
<evidence type="ECO:0000313" key="4">
    <source>
        <dbReference type="Proteomes" id="UP000030185"/>
    </source>
</evidence>
<dbReference type="RefSeq" id="WP_045469388.1">
    <property type="nucleotide sequence ID" value="NZ_BBLT01000014.1"/>
</dbReference>
<dbReference type="EMBL" id="BBLT01000014">
    <property type="protein sequence ID" value="GAL87611.1"/>
    <property type="molecule type" value="Genomic_DNA"/>
</dbReference>
<accession>A0A098LKU1</accession>